<organism evidence="1 2">
    <name type="scientific">Parasponia andersonii</name>
    <name type="common">Sponia andersonii</name>
    <dbReference type="NCBI Taxonomy" id="3476"/>
    <lineage>
        <taxon>Eukaryota</taxon>
        <taxon>Viridiplantae</taxon>
        <taxon>Streptophyta</taxon>
        <taxon>Embryophyta</taxon>
        <taxon>Tracheophyta</taxon>
        <taxon>Spermatophyta</taxon>
        <taxon>Magnoliopsida</taxon>
        <taxon>eudicotyledons</taxon>
        <taxon>Gunneridae</taxon>
        <taxon>Pentapetalae</taxon>
        <taxon>rosids</taxon>
        <taxon>fabids</taxon>
        <taxon>Rosales</taxon>
        <taxon>Cannabaceae</taxon>
        <taxon>Parasponia</taxon>
    </lineage>
</organism>
<accession>A0A2P5BL41</accession>
<dbReference type="AlphaFoldDB" id="A0A2P5BL41"/>
<name>A0A2P5BL41_PARAD</name>
<sequence>GTSGRETSLKTIGHVITTAAVARLEQTKVTTPIKKVHLIPQSTIPTTSRIKCFGCREIGYR</sequence>
<proteinExistence type="predicted"/>
<keyword evidence="2" id="KW-1185">Reference proteome</keyword>
<evidence type="ECO:0000313" key="1">
    <source>
        <dbReference type="EMBL" id="PON49529.1"/>
    </source>
</evidence>
<evidence type="ECO:0000313" key="2">
    <source>
        <dbReference type="Proteomes" id="UP000237105"/>
    </source>
</evidence>
<reference evidence="2" key="1">
    <citation type="submission" date="2016-06" db="EMBL/GenBank/DDBJ databases">
        <title>Parallel loss of symbiosis genes in relatives of nitrogen-fixing non-legume Parasponia.</title>
        <authorList>
            <person name="Van Velzen R."/>
            <person name="Holmer R."/>
            <person name="Bu F."/>
            <person name="Rutten L."/>
            <person name="Van Zeijl A."/>
            <person name="Liu W."/>
            <person name="Santuari L."/>
            <person name="Cao Q."/>
            <person name="Sharma T."/>
            <person name="Shen D."/>
            <person name="Roswanjaya Y."/>
            <person name="Wardhani T."/>
            <person name="Kalhor M.S."/>
            <person name="Jansen J."/>
            <person name="Van den Hoogen J."/>
            <person name="Gungor B."/>
            <person name="Hartog M."/>
            <person name="Hontelez J."/>
            <person name="Verver J."/>
            <person name="Yang W.-C."/>
            <person name="Schijlen E."/>
            <person name="Repin R."/>
            <person name="Schilthuizen M."/>
            <person name="Schranz E."/>
            <person name="Heidstra R."/>
            <person name="Miyata K."/>
            <person name="Fedorova E."/>
            <person name="Kohlen W."/>
            <person name="Bisseling T."/>
            <person name="Smit S."/>
            <person name="Geurts R."/>
        </authorList>
    </citation>
    <scope>NUCLEOTIDE SEQUENCE [LARGE SCALE GENOMIC DNA]</scope>
    <source>
        <strain evidence="2">cv. WU1-14</strain>
    </source>
</reference>
<feature type="non-terminal residue" evidence="1">
    <location>
        <position position="1"/>
    </location>
</feature>
<dbReference type="EMBL" id="JXTB01000259">
    <property type="protein sequence ID" value="PON49529.1"/>
    <property type="molecule type" value="Genomic_DNA"/>
</dbReference>
<comment type="caution">
    <text evidence="1">The sequence shown here is derived from an EMBL/GenBank/DDBJ whole genome shotgun (WGS) entry which is preliminary data.</text>
</comment>
<dbReference type="Proteomes" id="UP000237105">
    <property type="component" value="Unassembled WGS sequence"/>
</dbReference>
<protein>
    <submittedName>
        <fullName evidence="1">Uncharacterized protein</fullName>
    </submittedName>
</protein>
<gene>
    <name evidence="1" type="ORF">PanWU01x14_229410</name>
</gene>